<dbReference type="Proteomes" id="UP001170310">
    <property type="component" value="Unassembled WGS sequence"/>
</dbReference>
<keyword evidence="6 9" id="KW-1133">Transmembrane helix</keyword>
<dbReference type="FunFam" id="3.90.550.10:FF:000079">
    <property type="entry name" value="Probable glycosyl transferase"/>
    <property type="match status" value="1"/>
</dbReference>
<protein>
    <submittedName>
        <fullName evidence="11">Glycosyltransferase family 2 protein</fullName>
        <ecNumber evidence="11">2.4.-.-</ecNumber>
    </submittedName>
</protein>
<dbReference type="CDD" id="cd04187">
    <property type="entry name" value="DPM1_like_bac"/>
    <property type="match status" value="1"/>
</dbReference>
<dbReference type="PANTHER" id="PTHR48090:SF8">
    <property type="entry name" value="GLYCOSYLTRANSFERASE CSBB-RELATED"/>
    <property type="match status" value="1"/>
</dbReference>
<dbReference type="InterPro" id="IPR050256">
    <property type="entry name" value="Glycosyltransferase_2"/>
</dbReference>
<reference evidence="11" key="1">
    <citation type="submission" date="2023-07" db="EMBL/GenBank/DDBJ databases">
        <title>Genome content predicts the carbon catabolic preferences of heterotrophic bacteria.</title>
        <authorList>
            <person name="Gralka M."/>
        </authorList>
    </citation>
    <scope>NUCLEOTIDE SEQUENCE</scope>
    <source>
        <strain evidence="11">E2R20</strain>
    </source>
</reference>
<dbReference type="GO" id="GO:0016757">
    <property type="term" value="F:glycosyltransferase activity"/>
    <property type="evidence" value="ECO:0007669"/>
    <property type="project" value="UniProtKB-KW"/>
</dbReference>
<keyword evidence="5 9" id="KW-0812">Transmembrane</keyword>
<evidence type="ECO:0000256" key="9">
    <source>
        <dbReference type="SAM" id="Phobius"/>
    </source>
</evidence>
<organism evidence="11 12">
    <name type="scientific">Staphylococcus pasteuri_A</name>
    <dbReference type="NCBI Taxonomy" id="3062664"/>
    <lineage>
        <taxon>Bacteria</taxon>
        <taxon>Bacillati</taxon>
        <taxon>Bacillota</taxon>
        <taxon>Bacilli</taxon>
        <taxon>Bacillales</taxon>
        <taxon>Staphylococcaceae</taxon>
        <taxon>Staphylococcus</taxon>
    </lineage>
</organism>
<keyword evidence="12" id="KW-1185">Reference proteome</keyword>
<dbReference type="RefSeq" id="WP_046466442.1">
    <property type="nucleotide sequence ID" value="NZ_JAUOQO010000002.1"/>
</dbReference>
<comment type="caution">
    <text evidence="11">The sequence shown here is derived from an EMBL/GenBank/DDBJ whole genome shotgun (WGS) entry which is preliminary data.</text>
</comment>
<dbReference type="Gene3D" id="3.90.550.10">
    <property type="entry name" value="Spore Coat Polysaccharide Biosynthesis Protein SpsA, Chain A"/>
    <property type="match status" value="1"/>
</dbReference>
<sequence>MKIRVIIPCFNEGEVVLKTYEKLTEIMKQDSVDKQYEYDLLFIDDGSKDSTIDHLQSLALEDHQVKYISFSRNFGKEAAMIAGYQHSHSCDAVIMIDADLQHPPQFIPQMIEGYNEGYDQVIAKRDRKGENFARKSMTRMYYKLINAFVEDIQFEDGVGDFRLLSKRAVQSLTSMDEYNRFSKGLFEWIGYNTKVFTYQNVEREAGESKWSFAKLLNYGIDGLISFNNKPLRMMIYLGMFTFSLSVLYIVYLLINIIISGVNIPGYFTTIAAILLLGGIQLMSIGVIGEYIGRIYYEVKRRPKYIVQATNIEPDQESEAHNTNDNLKTTEAKKEQTHHYNQIKRLDLNRQQTSYQSSQNNEKYKEHVH</sequence>
<gene>
    <name evidence="11" type="ORF">Q4528_02925</name>
</gene>
<evidence type="ECO:0000259" key="10">
    <source>
        <dbReference type="Pfam" id="PF00535"/>
    </source>
</evidence>
<feature type="transmembrane region" description="Helical" evidence="9">
    <location>
        <begin position="235"/>
        <end position="258"/>
    </location>
</feature>
<evidence type="ECO:0000256" key="7">
    <source>
        <dbReference type="ARBA" id="ARBA00023136"/>
    </source>
</evidence>
<dbReference type="AlphaFoldDB" id="A0AAW7YPC7"/>
<feature type="domain" description="Glycosyltransferase 2-like" evidence="10">
    <location>
        <begin position="5"/>
        <end position="171"/>
    </location>
</feature>
<evidence type="ECO:0000256" key="3">
    <source>
        <dbReference type="ARBA" id="ARBA00022676"/>
    </source>
</evidence>
<keyword evidence="4 11" id="KW-0808">Transferase</keyword>
<keyword evidence="7 9" id="KW-0472">Membrane</keyword>
<evidence type="ECO:0000313" key="11">
    <source>
        <dbReference type="EMBL" id="MDO6573103.1"/>
    </source>
</evidence>
<evidence type="ECO:0000256" key="8">
    <source>
        <dbReference type="ARBA" id="ARBA00038152"/>
    </source>
</evidence>
<keyword evidence="2" id="KW-1003">Cell membrane</keyword>
<dbReference type="InterPro" id="IPR029044">
    <property type="entry name" value="Nucleotide-diphossugar_trans"/>
</dbReference>
<dbReference type="Pfam" id="PF00535">
    <property type="entry name" value="Glycos_transf_2"/>
    <property type="match status" value="1"/>
</dbReference>
<dbReference type="PANTHER" id="PTHR48090">
    <property type="entry name" value="UNDECAPRENYL-PHOSPHATE 4-DEOXY-4-FORMAMIDO-L-ARABINOSE TRANSFERASE-RELATED"/>
    <property type="match status" value="1"/>
</dbReference>
<dbReference type="GO" id="GO:0005886">
    <property type="term" value="C:plasma membrane"/>
    <property type="evidence" value="ECO:0007669"/>
    <property type="project" value="UniProtKB-SubCell"/>
</dbReference>
<dbReference type="SUPFAM" id="SSF53448">
    <property type="entry name" value="Nucleotide-diphospho-sugar transferases"/>
    <property type="match status" value="1"/>
</dbReference>
<feature type="transmembrane region" description="Helical" evidence="9">
    <location>
        <begin position="270"/>
        <end position="291"/>
    </location>
</feature>
<comment type="subcellular location">
    <subcellularLocation>
        <location evidence="1">Cell membrane</location>
        <topology evidence="1">Multi-pass membrane protein</topology>
    </subcellularLocation>
</comment>
<dbReference type="EC" id="2.4.-.-" evidence="11"/>
<comment type="similarity">
    <text evidence="8">Belongs to the glycosyltransferase 2 family. GtrB subfamily.</text>
</comment>
<evidence type="ECO:0000256" key="5">
    <source>
        <dbReference type="ARBA" id="ARBA00022692"/>
    </source>
</evidence>
<keyword evidence="3 11" id="KW-0328">Glycosyltransferase</keyword>
<accession>A0AAW7YPC7</accession>
<dbReference type="InterPro" id="IPR001173">
    <property type="entry name" value="Glyco_trans_2-like"/>
</dbReference>
<evidence type="ECO:0000256" key="6">
    <source>
        <dbReference type="ARBA" id="ARBA00022989"/>
    </source>
</evidence>
<evidence type="ECO:0000313" key="12">
    <source>
        <dbReference type="Proteomes" id="UP001170310"/>
    </source>
</evidence>
<evidence type="ECO:0000256" key="4">
    <source>
        <dbReference type="ARBA" id="ARBA00022679"/>
    </source>
</evidence>
<evidence type="ECO:0000256" key="1">
    <source>
        <dbReference type="ARBA" id="ARBA00004651"/>
    </source>
</evidence>
<evidence type="ECO:0000256" key="2">
    <source>
        <dbReference type="ARBA" id="ARBA00022475"/>
    </source>
</evidence>
<name>A0AAW7YPC7_9STAP</name>
<proteinExistence type="inferred from homology"/>
<dbReference type="EMBL" id="JAUOQO010000002">
    <property type="protein sequence ID" value="MDO6573103.1"/>
    <property type="molecule type" value="Genomic_DNA"/>
</dbReference>